<dbReference type="InterPro" id="IPR011579">
    <property type="entry name" value="ATPase_dom"/>
</dbReference>
<dbReference type="OrthoDB" id="8456465at2"/>
<dbReference type="Gene3D" id="3.40.50.300">
    <property type="entry name" value="P-loop containing nucleotide triphosphate hydrolases"/>
    <property type="match status" value="2"/>
</dbReference>
<dbReference type="InterPro" id="IPR027417">
    <property type="entry name" value="P-loop_NTPase"/>
</dbReference>
<evidence type="ECO:0000313" key="3">
    <source>
        <dbReference type="Proteomes" id="UP000182983"/>
    </source>
</evidence>
<dbReference type="SMART" id="SM00382">
    <property type="entry name" value="AAA"/>
    <property type="match status" value="1"/>
</dbReference>
<dbReference type="RefSeq" id="WP_074769153.1">
    <property type="nucleotide sequence ID" value="NZ_FNWO01000011.1"/>
</dbReference>
<evidence type="ECO:0000259" key="1">
    <source>
        <dbReference type="SMART" id="SM00382"/>
    </source>
</evidence>
<evidence type="ECO:0000313" key="2">
    <source>
        <dbReference type="EMBL" id="SEH48398.1"/>
    </source>
</evidence>
<protein>
    <recommendedName>
        <fullName evidence="1">AAA+ ATPase domain-containing protein</fullName>
    </recommendedName>
</protein>
<keyword evidence="3" id="KW-1185">Reference proteome</keyword>
<dbReference type="InterPro" id="IPR003593">
    <property type="entry name" value="AAA+_ATPase"/>
</dbReference>
<dbReference type="Pfam" id="PF01637">
    <property type="entry name" value="ATPase_2"/>
    <property type="match status" value="1"/>
</dbReference>
<dbReference type="GO" id="GO:0005524">
    <property type="term" value="F:ATP binding"/>
    <property type="evidence" value="ECO:0007669"/>
    <property type="project" value="InterPro"/>
</dbReference>
<organism evidence="2 3">
    <name type="scientific">Magnetospirillum fulvum</name>
    <name type="common">Rhodospirillum fulvum</name>
    <dbReference type="NCBI Taxonomy" id="1082"/>
    <lineage>
        <taxon>Bacteria</taxon>
        <taxon>Pseudomonadati</taxon>
        <taxon>Pseudomonadota</taxon>
        <taxon>Alphaproteobacteria</taxon>
        <taxon>Rhodospirillales</taxon>
        <taxon>Rhodospirillaceae</taxon>
        <taxon>Magnetospirillum</taxon>
    </lineage>
</organism>
<accession>A0A1H6IIJ5</accession>
<name>A0A1H6IIJ5_MAGFU</name>
<reference evidence="3" key="1">
    <citation type="submission" date="2016-10" db="EMBL/GenBank/DDBJ databases">
        <authorList>
            <person name="Varghese N."/>
            <person name="Submissions S."/>
        </authorList>
    </citation>
    <scope>NUCLEOTIDE SEQUENCE [LARGE SCALE GENOMIC DNA]</scope>
    <source>
        <strain evidence="3">DSM 13234</strain>
    </source>
</reference>
<gene>
    <name evidence="2" type="ORF">SAMN04244559_02545</name>
</gene>
<proteinExistence type="predicted"/>
<feature type="domain" description="AAA+ ATPase" evidence="1">
    <location>
        <begin position="25"/>
        <end position="176"/>
    </location>
</feature>
<dbReference type="CDD" id="cd00009">
    <property type="entry name" value="AAA"/>
    <property type="match status" value="1"/>
</dbReference>
<dbReference type="AlphaFoldDB" id="A0A1H6IIJ5"/>
<sequence>MQNNWGFYGRDREIADIRAILDRGRWFFCAVSGRRRIGKTSLIREALQAAGERRFLYVQIPDSDERGVVQAFQDALESQGMPPEGGQKFRTFADMANAIAALNASGFILILDEFQYFHRKVLSPFQSLLQDRVDRLRDTDKGGLIVLGSIHTEMSAILEDRTAPLFNRITDRIEIDHWDFATLFQMFDAHGIVDPGQQLFLWTLFEGVPKFYRDAFDQGVLVPSPTYRSDTLRRLFFEGSSPLRDEADNWFLREFRGRYDTVLKLLARFGPCSHGTLMDEFSRAGAETGTQLGGYLKILIDKYRMVECQRPIFAAKTSRKTRYALTDNFLTAWLGALKRNVDAARIMPLERPLAAADADLAKIEGVAFERMVRGLTVECSRKGVDDFVLSEMIQGYWDSADTEIDLIAVDELINGLVRFGSCKRSAAKHTVQERVEFDGHIDRFMKTPGGGKVQTLIPQKALYAPVFPEEQRRTLSAAGYVCRDLVDFRHFLFPAKE</sequence>
<dbReference type="PANTHER" id="PTHR34704:SF2">
    <property type="entry name" value="ATPASE"/>
    <property type="match status" value="1"/>
</dbReference>
<dbReference type="PANTHER" id="PTHR34704">
    <property type="entry name" value="ATPASE"/>
    <property type="match status" value="1"/>
</dbReference>
<dbReference type="EMBL" id="FNWO01000011">
    <property type="protein sequence ID" value="SEH48398.1"/>
    <property type="molecule type" value="Genomic_DNA"/>
</dbReference>
<dbReference type="Proteomes" id="UP000182983">
    <property type="component" value="Unassembled WGS sequence"/>
</dbReference>
<dbReference type="SUPFAM" id="SSF52540">
    <property type="entry name" value="P-loop containing nucleoside triphosphate hydrolases"/>
    <property type="match status" value="1"/>
</dbReference>